<dbReference type="Proteomes" id="UP000564425">
    <property type="component" value="Unassembled WGS sequence"/>
</dbReference>
<sequence length="152" mass="17997">MEMITMDKEIKKVNIFPENAERHSLEVLRTLSDVKSSRLVEEEFEKYILKYHVLSVCDFKVYLNDESYMGYNVLLTENNKYLIVKYDKDSKRTSFILMNDLADFSYQLLKLNSAEYIKVENSGYIPKMVFEIAGYETTYPIEKMPLNEEIIL</sequence>
<dbReference type="AlphaFoldDB" id="A0A7J9NW73"/>
<reference evidence="1 2" key="1">
    <citation type="submission" date="2020-07" db="EMBL/GenBank/DDBJ databases">
        <title>Genomic Encyclopedia of Type Strains, Phase IV (KMG-V): Genome sequencing to study the core and pangenomes of soil and plant-associated prokaryotes.</title>
        <authorList>
            <person name="Whitman W."/>
        </authorList>
    </citation>
    <scope>NUCLEOTIDE SEQUENCE [LARGE SCALE GENOMIC DNA]</scope>
    <source>
        <strain evidence="1 2">A1</strain>
    </source>
</reference>
<name>A0A7J9NW73_METMI</name>
<proteinExistence type="predicted"/>
<comment type="caution">
    <text evidence="1">The sequence shown here is derived from an EMBL/GenBank/DDBJ whole genome shotgun (WGS) entry which is preliminary data.</text>
</comment>
<protein>
    <submittedName>
        <fullName evidence="1">Uncharacterized protein</fullName>
    </submittedName>
</protein>
<dbReference type="EMBL" id="JACDUH010000002">
    <property type="protein sequence ID" value="MBA2851577.1"/>
    <property type="molecule type" value="Genomic_DNA"/>
</dbReference>
<evidence type="ECO:0000313" key="1">
    <source>
        <dbReference type="EMBL" id="MBA2851577.1"/>
    </source>
</evidence>
<dbReference type="RefSeq" id="WP_181501384.1">
    <property type="nucleotide sequence ID" value="NZ_JACDUH010000002.1"/>
</dbReference>
<accession>A0A7J9NW73</accession>
<gene>
    <name evidence="1" type="ORF">HNP86_001730</name>
</gene>
<evidence type="ECO:0000313" key="2">
    <source>
        <dbReference type="Proteomes" id="UP000564425"/>
    </source>
</evidence>
<organism evidence="1 2">
    <name type="scientific">Methanococcus maripaludis</name>
    <name type="common">Methanococcus deltae</name>
    <dbReference type="NCBI Taxonomy" id="39152"/>
    <lineage>
        <taxon>Archaea</taxon>
        <taxon>Methanobacteriati</taxon>
        <taxon>Methanobacteriota</taxon>
        <taxon>Methanomada group</taxon>
        <taxon>Methanococci</taxon>
        <taxon>Methanococcales</taxon>
        <taxon>Methanococcaceae</taxon>
        <taxon>Methanococcus</taxon>
    </lineage>
</organism>